<feature type="region of interest" description="Disordered" evidence="6">
    <location>
        <begin position="374"/>
        <end position="397"/>
    </location>
</feature>
<accession>A0A7X0M666</accession>
<evidence type="ECO:0000256" key="2">
    <source>
        <dbReference type="ARBA" id="ARBA00022908"/>
    </source>
</evidence>
<dbReference type="AlphaFoldDB" id="A0A7X0M666"/>
<dbReference type="GO" id="GO:0003677">
    <property type="term" value="F:DNA binding"/>
    <property type="evidence" value="ECO:0007669"/>
    <property type="project" value="UniProtKB-UniRule"/>
</dbReference>
<dbReference type="Pfam" id="PF14659">
    <property type="entry name" value="Phage_int_SAM_3"/>
    <property type="match status" value="1"/>
</dbReference>
<dbReference type="InterPro" id="IPR050090">
    <property type="entry name" value="Tyrosine_recombinase_XerCD"/>
</dbReference>
<dbReference type="CDD" id="cd01189">
    <property type="entry name" value="INT_ICEBs1_C_like"/>
    <property type="match status" value="1"/>
</dbReference>
<name>A0A7X0M666_9ACTN</name>
<evidence type="ECO:0000256" key="1">
    <source>
        <dbReference type="ARBA" id="ARBA00008857"/>
    </source>
</evidence>
<dbReference type="GO" id="GO:0015074">
    <property type="term" value="P:DNA integration"/>
    <property type="evidence" value="ECO:0007669"/>
    <property type="project" value="UniProtKB-KW"/>
</dbReference>
<evidence type="ECO:0000313" key="10">
    <source>
        <dbReference type="Proteomes" id="UP000555564"/>
    </source>
</evidence>
<dbReference type="PROSITE" id="PS51900">
    <property type="entry name" value="CB"/>
    <property type="match status" value="1"/>
</dbReference>
<evidence type="ECO:0000256" key="3">
    <source>
        <dbReference type="ARBA" id="ARBA00023125"/>
    </source>
</evidence>
<evidence type="ECO:0000259" key="8">
    <source>
        <dbReference type="PROSITE" id="PS51900"/>
    </source>
</evidence>
<protein>
    <submittedName>
        <fullName evidence="9">Integrase</fullName>
    </submittedName>
</protein>
<dbReference type="InterPro" id="IPR011010">
    <property type="entry name" value="DNA_brk_join_enz"/>
</dbReference>
<dbReference type="EMBL" id="JACHIU010000001">
    <property type="protein sequence ID" value="MBB6471679.1"/>
    <property type="molecule type" value="Genomic_DNA"/>
</dbReference>
<evidence type="ECO:0000256" key="4">
    <source>
        <dbReference type="ARBA" id="ARBA00023172"/>
    </source>
</evidence>
<keyword evidence="2" id="KW-0229">DNA integration</keyword>
<dbReference type="PROSITE" id="PS51898">
    <property type="entry name" value="TYR_RECOMBINASE"/>
    <property type="match status" value="1"/>
</dbReference>
<evidence type="ECO:0000256" key="5">
    <source>
        <dbReference type="PROSITE-ProRule" id="PRU01248"/>
    </source>
</evidence>
<gene>
    <name evidence="9" type="ORF">BJ992_001110</name>
</gene>
<dbReference type="InterPro" id="IPR010998">
    <property type="entry name" value="Integrase_recombinase_N"/>
</dbReference>
<keyword evidence="4" id="KW-0233">DNA recombination</keyword>
<comment type="caution">
    <text evidence="9">The sequence shown here is derived from an EMBL/GenBank/DDBJ whole genome shotgun (WGS) entry which is preliminary data.</text>
</comment>
<dbReference type="RefSeq" id="WP_184978851.1">
    <property type="nucleotide sequence ID" value="NZ_BAAALO010000031.1"/>
</dbReference>
<dbReference type="InterPro" id="IPR002104">
    <property type="entry name" value="Integrase_catalytic"/>
</dbReference>
<keyword evidence="10" id="KW-1185">Reference proteome</keyword>
<comment type="similarity">
    <text evidence="1">Belongs to the 'phage' integrase family.</text>
</comment>
<dbReference type="Pfam" id="PF00589">
    <property type="entry name" value="Phage_integrase"/>
    <property type="match status" value="1"/>
</dbReference>
<evidence type="ECO:0000256" key="6">
    <source>
        <dbReference type="SAM" id="MobiDB-lite"/>
    </source>
</evidence>
<dbReference type="InterPro" id="IPR004107">
    <property type="entry name" value="Integrase_SAM-like_N"/>
</dbReference>
<dbReference type="InterPro" id="IPR013762">
    <property type="entry name" value="Integrase-like_cat_sf"/>
</dbReference>
<dbReference type="SUPFAM" id="SSF56349">
    <property type="entry name" value="DNA breaking-rejoining enzymes"/>
    <property type="match status" value="1"/>
</dbReference>
<feature type="domain" description="Tyr recombinase" evidence="7">
    <location>
        <begin position="172"/>
        <end position="360"/>
    </location>
</feature>
<dbReference type="PANTHER" id="PTHR30349">
    <property type="entry name" value="PHAGE INTEGRASE-RELATED"/>
    <property type="match status" value="1"/>
</dbReference>
<dbReference type="InterPro" id="IPR058717">
    <property type="entry name" value="Phage_L5_Integrase_N"/>
</dbReference>
<proteinExistence type="inferred from homology"/>
<dbReference type="Pfam" id="PF26003">
    <property type="entry name" value="Integrase_N_phage"/>
    <property type="match status" value="1"/>
</dbReference>
<dbReference type="InterPro" id="IPR044068">
    <property type="entry name" value="CB"/>
</dbReference>
<evidence type="ECO:0000313" key="9">
    <source>
        <dbReference type="EMBL" id="MBB6471679.1"/>
    </source>
</evidence>
<dbReference type="Gene3D" id="1.10.150.130">
    <property type="match status" value="1"/>
</dbReference>
<evidence type="ECO:0000259" key="7">
    <source>
        <dbReference type="PROSITE" id="PS51898"/>
    </source>
</evidence>
<reference evidence="9 10" key="1">
    <citation type="submission" date="2020-08" db="EMBL/GenBank/DDBJ databases">
        <title>Sequencing the genomes of 1000 actinobacteria strains.</title>
        <authorList>
            <person name="Klenk H.-P."/>
        </authorList>
    </citation>
    <scope>NUCLEOTIDE SEQUENCE [LARGE SCALE GENOMIC DNA]</scope>
    <source>
        <strain evidence="9 10">DSM 44936</strain>
    </source>
</reference>
<feature type="domain" description="Core-binding (CB)" evidence="8">
    <location>
        <begin position="71"/>
        <end position="151"/>
    </location>
</feature>
<organism evidence="9 10">
    <name type="scientific">Sphaerisporangium rubeum</name>
    <dbReference type="NCBI Taxonomy" id="321317"/>
    <lineage>
        <taxon>Bacteria</taxon>
        <taxon>Bacillati</taxon>
        <taxon>Actinomycetota</taxon>
        <taxon>Actinomycetes</taxon>
        <taxon>Streptosporangiales</taxon>
        <taxon>Streptosporangiaceae</taxon>
        <taxon>Sphaerisporangium</taxon>
    </lineage>
</organism>
<dbReference type="PANTHER" id="PTHR30349:SF64">
    <property type="entry name" value="PROPHAGE INTEGRASE INTD-RELATED"/>
    <property type="match status" value="1"/>
</dbReference>
<dbReference type="Gene3D" id="1.10.443.10">
    <property type="entry name" value="Intergrase catalytic core"/>
    <property type="match status" value="1"/>
</dbReference>
<dbReference type="GO" id="GO:0006310">
    <property type="term" value="P:DNA recombination"/>
    <property type="evidence" value="ECO:0007669"/>
    <property type="project" value="UniProtKB-KW"/>
</dbReference>
<sequence length="397" mass="43443">MGGNSRGHRRRFGAVRKLPSGRFQARYKGPDDAEHTAPQTFASKTDAEIWLTRKEAEIHAQEWADPDAGKILFRDYAASWLAERTLRPKTAQLYEGVLRLHIFPALGHRPLSEITSRHVRQWHTKLVNDGPGASTVAKAYRLVRGILNTAVEDDLIKKNPCRIKNAGVERPVERPVLTVPQVFAVAGALPPRFRALVLLATFGGLRWGELAALRRCNLDLDARTVRVDASVSEMKTGELITGRPKSDAGVRVVALPEIVIGDLAWHLQRFSEAGPDGLVFVGEHGAQLRRSNFTKIWARAVAKAQVPEIHIHDLRHTGNTLAAMTGASLKELMARMGHSSTKAAMIYLHAAKDRDRAIADALGEIVKAGLQAEGGEAADSPADKGKINPSGTDLARR</sequence>
<keyword evidence="3 5" id="KW-0238">DNA-binding</keyword>
<dbReference type="Proteomes" id="UP000555564">
    <property type="component" value="Unassembled WGS sequence"/>
</dbReference>